<sequence>MHYVTKMFVLMGFAMGAVNAHGYMSSPAARNSAWRFGFDTTPNYNDNELFCGGREVLHNKNGGRCGVCGDGWSLPQPRPHERGGEFCRGIITANYTQGQVIPVTIHLSANHKGWYEFRLCSNDNPWAADSQRCLDKNLLQLADGSGTRYYLDGNIRGDHTLHLHLPRHVACSHCLLQWMWVVGNSWGTCPDGSGALGCGPQETFVNCADVRILPKHSLIQGPKFFPKFPFIRSNNWNMSKTSDSLLQIVSKTESKDLTFSTINVRRIKPFTVVYIEVSNIENFSM</sequence>
<dbReference type="EMBL" id="JAXCGZ010015354">
    <property type="protein sequence ID" value="KAK7070466.1"/>
    <property type="molecule type" value="Genomic_DNA"/>
</dbReference>
<feature type="signal peptide" evidence="1">
    <location>
        <begin position="1"/>
        <end position="20"/>
    </location>
</feature>
<feature type="domain" description="Chitin-binding type-4" evidence="2">
    <location>
        <begin position="21"/>
        <end position="210"/>
    </location>
</feature>
<protein>
    <recommendedName>
        <fullName evidence="2">Chitin-binding type-4 domain-containing protein</fullName>
    </recommendedName>
</protein>
<name>A0AAN8WUA3_HALRR</name>
<evidence type="ECO:0000313" key="3">
    <source>
        <dbReference type="EMBL" id="KAK7070466.1"/>
    </source>
</evidence>
<organism evidence="3 4">
    <name type="scientific">Halocaridina rubra</name>
    <name type="common">Hawaiian red shrimp</name>
    <dbReference type="NCBI Taxonomy" id="373956"/>
    <lineage>
        <taxon>Eukaryota</taxon>
        <taxon>Metazoa</taxon>
        <taxon>Ecdysozoa</taxon>
        <taxon>Arthropoda</taxon>
        <taxon>Crustacea</taxon>
        <taxon>Multicrustacea</taxon>
        <taxon>Malacostraca</taxon>
        <taxon>Eumalacostraca</taxon>
        <taxon>Eucarida</taxon>
        <taxon>Decapoda</taxon>
        <taxon>Pleocyemata</taxon>
        <taxon>Caridea</taxon>
        <taxon>Atyoidea</taxon>
        <taxon>Atyidae</taxon>
        <taxon>Halocaridina</taxon>
    </lineage>
</organism>
<gene>
    <name evidence="3" type="ORF">SK128_004982</name>
</gene>
<dbReference type="AlphaFoldDB" id="A0AAN8WUA3"/>
<evidence type="ECO:0000313" key="4">
    <source>
        <dbReference type="Proteomes" id="UP001381693"/>
    </source>
</evidence>
<evidence type="ECO:0000256" key="1">
    <source>
        <dbReference type="SAM" id="SignalP"/>
    </source>
</evidence>
<accession>A0AAN8WUA3</accession>
<dbReference type="PANTHER" id="PTHR21113">
    <property type="entry name" value="AGAP001705-PA"/>
    <property type="match status" value="1"/>
</dbReference>
<feature type="chain" id="PRO_5042932236" description="Chitin-binding type-4 domain-containing protein" evidence="1">
    <location>
        <begin position="21"/>
        <end position="285"/>
    </location>
</feature>
<keyword evidence="1" id="KW-0732">Signal</keyword>
<reference evidence="3 4" key="1">
    <citation type="submission" date="2023-11" db="EMBL/GenBank/DDBJ databases">
        <title>Halocaridina rubra genome assembly.</title>
        <authorList>
            <person name="Smith C."/>
        </authorList>
    </citation>
    <scope>NUCLEOTIDE SEQUENCE [LARGE SCALE GENOMIC DNA]</scope>
    <source>
        <strain evidence="3">EP-1</strain>
        <tissue evidence="3">Whole</tissue>
    </source>
</reference>
<dbReference type="Pfam" id="PF03067">
    <property type="entry name" value="LPMO_10"/>
    <property type="match status" value="1"/>
</dbReference>
<keyword evidence="4" id="KW-1185">Reference proteome</keyword>
<dbReference type="Proteomes" id="UP001381693">
    <property type="component" value="Unassembled WGS sequence"/>
</dbReference>
<evidence type="ECO:0000259" key="2">
    <source>
        <dbReference type="Pfam" id="PF03067"/>
    </source>
</evidence>
<proteinExistence type="predicted"/>
<dbReference type="InterPro" id="IPR004302">
    <property type="entry name" value="Cellulose/chitin-bd_N"/>
</dbReference>
<dbReference type="PANTHER" id="PTHR21113:SF4">
    <property type="entry name" value="CHITIN-BINDING TYPE-4 DOMAIN-CONTAINING PROTEIN"/>
    <property type="match status" value="1"/>
</dbReference>
<comment type="caution">
    <text evidence="3">The sequence shown here is derived from an EMBL/GenBank/DDBJ whole genome shotgun (WGS) entry which is preliminary data.</text>
</comment>